<feature type="transmembrane region" description="Helical" evidence="1">
    <location>
        <begin position="77"/>
        <end position="97"/>
    </location>
</feature>
<evidence type="ECO:0008006" key="4">
    <source>
        <dbReference type="Google" id="ProtNLM"/>
    </source>
</evidence>
<protein>
    <recommendedName>
        <fullName evidence="4">Cyclic nucleotide-binding domain-containing protein</fullName>
    </recommendedName>
</protein>
<proteinExistence type="predicted"/>
<evidence type="ECO:0000313" key="3">
    <source>
        <dbReference type="Proteomes" id="UP000642920"/>
    </source>
</evidence>
<accession>A0A937DLD7</accession>
<keyword evidence="1" id="KW-1133">Transmembrane helix</keyword>
<dbReference type="SUPFAM" id="SSF48371">
    <property type="entry name" value="ARM repeat"/>
    <property type="match status" value="1"/>
</dbReference>
<evidence type="ECO:0000256" key="1">
    <source>
        <dbReference type="SAM" id="Phobius"/>
    </source>
</evidence>
<sequence length="833" mass="95900">MSKLSKLISFQSLLWFLIFIGLESIFLFGASSLLRSDIAYFSIISILLIILLLDNLLKNKLHYFIRPKTSVSFYYNIGNVGILVFGGLMLFLVYINIGKQGLTSSFGTVGSITLLIALPFVFLLWLSFTRISKGSVLFHLNEGTTSNYQIIEPYLVIITLAIFGIGFDFLPNNHITLFIVPLALVIVLAIVNIFLNAVSLKWLLDSFKKYETTKETEVNDSFSIFEINPYGFLDNIEKVLIESSNDNRIRALYTIKSLAAIDKIGILEELQKKDIVLNDPTSKGVLNDTLRYLKQIQTKVGAIENAYEYVEQSSDIDVIKGLLRLQIDYSDKNLVIKLLNDNRSSVVKAACLVAGHHDDINFISILIERLSNPRVSIYARFALEKIGFKVVKYLEIEFSKNKNNLFFTEGCFEILSKINNPYAHLLLFSSLRDSNKNIIRIAAKKIIDIYKKPPQEKRSNFGDLFNELILNTLSNIFIIRNIKKSNETFYQLKTAFENENKENITLIRKLMQLYYSKEVIDEIFDAYQSDNVHEHNLANNLADLHIDDNLIVLNKIKVLLSPDDSRLREFILEEFPDFEFDNIFDSEESLIWHILNMDYDKVNNWTRACAINTLQYLYAEDIPFELATEFLNENRLMQETAALCIYQNLPEFYSIYLNRLENDKAVKLDFIVRSNIEYSDDQKLRTDNLLLYDKIQFLSSIPYLKELTTNEINTFESFFKPVVLEEGNHQISLNNEDDAGFWIIESGNANFSNNGLDFKAFEKRDIIDVMPSSAQSGHVYFNLDRPARFLVIEKIVLLNILKNSYNIIFDNIQEISDFSSSLQVVDTQNDKVA</sequence>
<feature type="transmembrane region" description="Helical" evidence="1">
    <location>
        <begin position="12"/>
        <end position="32"/>
    </location>
</feature>
<keyword evidence="1" id="KW-0812">Transmembrane</keyword>
<organism evidence="2 3">
    <name type="scientific">Marivirga atlantica</name>
    <dbReference type="NCBI Taxonomy" id="1548457"/>
    <lineage>
        <taxon>Bacteria</taxon>
        <taxon>Pseudomonadati</taxon>
        <taxon>Bacteroidota</taxon>
        <taxon>Cytophagia</taxon>
        <taxon>Cytophagales</taxon>
        <taxon>Marivirgaceae</taxon>
        <taxon>Marivirga</taxon>
    </lineage>
</organism>
<dbReference type="EMBL" id="JAERQG010000008">
    <property type="protein sequence ID" value="MBL0767166.1"/>
    <property type="molecule type" value="Genomic_DNA"/>
</dbReference>
<comment type="caution">
    <text evidence="2">The sequence shown here is derived from an EMBL/GenBank/DDBJ whole genome shotgun (WGS) entry which is preliminary data.</text>
</comment>
<keyword evidence="1" id="KW-0472">Membrane</keyword>
<feature type="transmembrane region" description="Helical" evidence="1">
    <location>
        <begin position="38"/>
        <end position="57"/>
    </location>
</feature>
<dbReference type="InterPro" id="IPR018490">
    <property type="entry name" value="cNMP-bd_dom_sf"/>
</dbReference>
<evidence type="ECO:0000313" key="2">
    <source>
        <dbReference type="EMBL" id="MBL0767166.1"/>
    </source>
</evidence>
<dbReference type="Proteomes" id="UP000642920">
    <property type="component" value="Unassembled WGS sequence"/>
</dbReference>
<gene>
    <name evidence="2" type="ORF">JKP34_18005</name>
</gene>
<feature type="transmembrane region" description="Helical" evidence="1">
    <location>
        <begin position="150"/>
        <end position="169"/>
    </location>
</feature>
<feature type="transmembrane region" description="Helical" evidence="1">
    <location>
        <begin position="175"/>
        <end position="198"/>
    </location>
</feature>
<feature type="transmembrane region" description="Helical" evidence="1">
    <location>
        <begin position="109"/>
        <end position="129"/>
    </location>
</feature>
<dbReference type="SUPFAM" id="SSF51206">
    <property type="entry name" value="cAMP-binding domain-like"/>
    <property type="match status" value="1"/>
</dbReference>
<dbReference type="RefSeq" id="WP_201924688.1">
    <property type="nucleotide sequence ID" value="NZ_JAERQG010000008.1"/>
</dbReference>
<dbReference type="AlphaFoldDB" id="A0A937DLD7"/>
<reference evidence="2" key="1">
    <citation type="submission" date="2021-01" db="EMBL/GenBank/DDBJ databases">
        <title>Marivirga sp. nov., isolated from intertidal surface sediments.</title>
        <authorList>
            <person name="Zhang M."/>
        </authorList>
    </citation>
    <scope>NUCLEOTIDE SEQUENCE</scope>
    <source>
        <strain evidence="2">SM1354</strain>
    </source>
</reference>
<keyword evidence="3" id="KW-1185">Reference proteome</keyword>
<dbReference type="InterPro" id="IPR016024">
    <property type="entry name" value="ARM-type_fold"/>
</dbReference>
<name>A0A937DLD7_9BACT</name>